<accession>A0A840DKA4</accession>
<dbReference type="RefSeq" id="WP_183305025.1">
    <property type="nucleotide sequence ID" value="NZ_JACIFD010000016.1"/>
</dbReference>
<organism evidence="2 3">
    <name type="scientific">Canibacter oris</name>
    <dbReference type="NCBI Taxonomy" id="1365628"/>
    <lineage>
        <taxon>Bacteria</taxon>
        <taxon>Bacillati</taxon>
        <taxon>Actinomycetota</taxon>
        <taxon>Actinomycetes</taxon>
        <taxon>Micrococcales</taxon>
        <taxon>Microbacteriaceae</taxon>
        <taxon>Canibacter</taxon>
    </lineage>
</organism>
<proteinExistence type="predicted"/>
<feature type="transmembrane region" description="Helical" evidence="1">
    <location>
        <begin position="90"/>
        <end position="111"/>
    </location>
</feature>
<evidence type="ECO:0000256" key="1">
    <source>
        <dbReference type="SAM" id="Phobius"/>
    </source>
</evidence>
<comment type="caution">
    <text evidence="2">The sequence shown here is derived from an EMBL/GenBank/DDBJ whole genome shotgun (WGS) entry which is preliminary data.</text>
</comment>
<keyword evidence="1" id="KW-0812">Transmembrane</keyword>
<protein>
    <submittedName>
        <fullName evidence="2">Energy-converting hydrogenase Eha subunit B</fullName>
    </submittedName>
</protein>
<dbReference type="EMBL" id="JACIFD010000016">
    <property type="protein sequence ID" value="MBB4072133.1"/>
    <property type="molecule type" value="Genomic_DNA"/>
</dbReference>
<name>A0A840DKA4_9MICO</name>
<evidence type="ECO:0000313" key="3">
    <source>
        <dbReference type="Proteomes" id="UP000571183"/>
    </source>
</evidence>
<dbReference type="Proteomes" id="UP000571183">
    <property type="component" value="Unassembled WGS sequence"/>
</dbReference>
<sequence length="158" mass="17003">MTQHSQMQQPLTEVRMPASQAIFKKMLLASTVMTVTLAAVAALVGFLVAGQLGLISALLGAVIGGVFMMLSALSIVIANRQIANPLYVQIFFATVLGALLLKMVLFLMIVFIVRDATWVEPQIVFIALIAGVILSLALDLFVLLRNKIPAASDVQLHE</sequence>
<feature type="transmembrane region" description="Helical" evidence="1">
    <location>
        <begin position="123"/>
        <end position="144"/>
    </location>
</feature>
<keyword evidence="1" id="KW-0472">Membrane</keyword>
<reference evidence="2" key="1">
    <citation type="submission" date="2020-08" db="EMBL/GenBank/DDBJ databases">
        <title>Sequencing the genomes of 1000 actinobacteria strains.</title>
        <authorList>
            <person name="Klenk H.-P."/>
        </authorList>
    </citation>
    <scope>NUCLEOTIDE SEQUENCE [LARGE SCALE GENOMIC DNA]</scope>
    <source>
        <strain evidence="2">DSM 27064</strain>
    </source>
</reference>
<feature type="transmembrane region" description="Helical" evidence="1">
    <location>
        <begin position="26"/>
        <end position="48"/>
    </location>
</feature>
<keyword evidence="1" id="KW-1133">Transmembrane helix</keyword>
<keyword evidence="3" id="KW-1185">Reference proteome</keyword>
<evidence type="ECO:0000313" key="2">
    <source>
        <dbReference type="EMBL" id="MBB4072133.1"/>
    </source>
</evidence>
<dbReference type="AlphaFoldDB" id="A0A840DKA4"/>
<feature type="transmembrane region" description="Helical" evidence="1">
    <location>
        <begin position="54"/>
        <end position="78"/>
    </location>
</feature>
<gene>
    <name evidence="2" type="ORF">F5897_001461</name>
</gene>